<dbReference type="Proteomes" id="UP001528823">
    <property type="component" value="Unassembled WGS sequence"/>
</dbReference>
<evidence type="ECO:0000313" key="1">
    <source>
        <dbReference type="EMBL" id="MDE1465973.1"/>
    </source>
</evidence>
<accession>A0ABT5UKR7</accession>
<sequence length="59" mass="6596">MARWNAGKKDRFTGVNVGQESPQKAAGYFNTIAKILKPKADHSSNQAMSRTPLIAWCFR</sequence>
<organism evidence="1 2">
    <name type="scientific">Spartinivicinus poritis</name>
    <dbReference type="NCBI Taxonomy" id="2994640"/>
    <lineage>
        <taxon>Bacteria</taxon>
        <taxon>Pseudomonadati</taxon>
        <taxon>Pseudomonadota</taxon>
        <taxon>Gammaproteobacteria</taxon>
        <taxon>Oceanospirillales</taxon>
        <taxon>Zooshikellaceae</taxon>
        <taxon>Spartinivicinus</taxon>
    </lineage>
</organism>
<gene>
    <name evidence="1" type="ORF">ORQ98_28840</name>
</gene>
<protein>
    <submittedName>
        <fullName evidence="1">Uncharacterized protein</fullName>
    </submittedName>
</protein>
<dbReference type="EMBL" id="JAPMOU010000110">
    <property type="protein sequence ID" value="MDE1465973.1"/>
    <property type="molecule type" value="Genomic_DNA"/>
</dbReference>
<comment type="caution">
    <text evidence="1">The sequence shown here is derived from an EMBL/GenBank/DDBJ whole genome shotgun (WGS) entry which is preliminary data.</text>
</comment>
<name>A0ABT5UKR7_9GAMM</name>
<proteinExistence type="predicted"/>
<reference evidence="1 2" key="1">
    <citation type="submission" date="2022-11" db="EMBL/GenBank/DDBJ databases">
        <title>Spartinivicinus poritis sp. nov., isolated from scleractinian coral Porites lutea.</title>
        <authorList>
            <person name="Zhang G."/>
            <person name="Cai L."/>
            <person name="Wei Q."/>
        </authorList>
    </citation>
    <scope>NUCLEOTIDE SEQUENCE [LARGE SCALE GENOMIC DNA]</scope>
    <source>
        <strain evidence="1 2">A2-2</strain>
    </source>
</reference>
<dbReference type="RefSeq" id="WP_274692273.1">
    <property type="nucleotide sequence ID" value="NZ_JAPMOU010000110.1"/>
</dbReference>
<keyword evidence="2" id="KW-1185">Reference proteome</keyword>
<evidence type="ECO:0000313" key="2">
    <source>
        <dbReference type="Proteomes" id="UP001528823"/>
    </source>
</evidence>